<accession>A0ABS6A8P6</accession>
<evidence type="ECO:0000313" key="2">
    <source>
        <dbReference type="Proteomes" id="UP000753376"/>
    </source>
</evidence>
<sequence>MNWARELYSDHKKVVIKLSAKFLEKHLKKLRNPQKHDALEKELNALLDTYVRTYFPNKCK</sequence>
<keyword evidence="2" id="KW-1185">Reference proteome</keyword>
<dbReference type="Proteomes" id="UP000753376">
    <property type="component" value="Unassembled WGS sequence"/>
</dbReference>
<evidence type="ECO:0000313" key="1">
    <source>
        <dbReference type="EMBL" id="MBU2873562.1"/>
    </source>
</evidence>
<reference evidence="1 2" key="1">
    <citation type="submission" date="2021-05" db="EMBL/GenBank/DDBJ databases">
        <title>Draft genomes of bacteria isolated from model marine particles.</title>
        <authorList>
            <person name="Datta M.S."/>
            <person name="Schwartzman J.A."/>
            <person name="Enke T.N."/>
            <person name="Saavedra J."/>
            <person name="Cermak N."/>
            <person name="Cordero O.X."/>
        </authorList>
    </citation>
    <scope>NUCLEOTIDE SEQUENCE [LARGE SCALE GENOMIC DNA]</scope>
    <source>
        <strain evidence="1 2">D2M19</strain>
    </source>
</reference>
<protein>
    <submittedName>
        <fullName evidence="1">MdtC domain protein</fullName>
    </submittedName>
</protein>
<proteinExistence type="predicted"/>
<name>A0ABS6A8P6_9GAMM</name>
<organism evidence="1 2">
    <name type="scientific">Marinobacter salexigens</name>
    <dbReference type="NCBI Taxonomy" id="1925763"/>
    <lineage>
        <taxon>Bacteria</taxon>
        <taxon>Pseudomonadati</taxon>
        <taxon>Pseudomonadota</taxon>
        <taxon>Gammaproteobacteria</taxon>
        <taxon>Pseudomonadales</taxon>
        <taxon>Marinobacteraceae</taxon>
        <taxon>Marinobacter</taxon>
    </lineage>
</organism>
<dbReference type="EMBL" id="JAHKPV010000006">
    <property type="protein sequence ID" value="MBU2873562.1"/>
    <property type="molecule type" value="Genomic_DNA"/>
</dbReference>
<gene>
    <name evidence="1" type="ORF">KO508_06010</name>
</gene>
<comment type="caution">
    <text evidence="1">The sequence shown here is derived from an EMBL/GenBank/DDBJ whole genome shotgun (WGS) entry which is preliminary data.</text>
</comment>